<dbReference type="PRINTS" id="PR00823">
    <property type="entry name" value="PANCLIPASE"/>
</dbReference>
<comment type="catalytic activity">
    <reaction evidence="12">
        <text>a triacylglycerol + H2O = a diacylglycerol + a fatty acid + H(+)</text>
        <dbReference type="Rhea" id="RHEA:12044"/>
        <dbReference type="ChEBI" id="CHEBI:15377"/>
        <dbReference type="ChEBI" id="CHEBI:15378"/>
        <dbReference type="ChEBI" id="CHEBI:17855"/>
        <dbReference type="ChEBI" id="CHEBI:18035"/>
        <dbReference type="ChEBI" id="CHEBI:28868"/>
        <dbReference type="EC" id="3.1.1.3"/>
    </reaction>
</comment>
<evidence type="ECO:0000256" key="8">
    <source>
        <dbReference type="ARBA" id="ARBA00023157"/>
    </source>
</evidence>
<dbReference type="AlphaFoldDB" id="A0A7E6DW07"/>
<protein>
    <recommendedName>
        <fullName evidence="12">Triacylglycerol lipase</fullName>
        <ecNumber evidence="12">3.1.1.3</ecNumber>
    </recommendedName>
    <alternativeName>
        <fullName evidence="12">Pancreatic lipase</fullName>
    </alternativeName>
</protein>
<dbReference type="GO" id="GO:0005576">
    <property type="term" value="C:extracellular region"/>
    <property type="evidence" value="ECO:0007669"/>
    <property type="project" value="UniProtKB-SubCell"/>
</dbReference>
<dbReference type="Gene3D" id="3.40.50.1820">
    <property type="entry name" value="alpha/beta hydrolase"/>
    <property type="match status" value="1"/>
</dbReference>
<dbReference type="PIRSF" id="PIRSF000865">
    <property type="entry name" value="Lipoprotein_lipase_LIPH"/>
    <property type="match status" value="1"/>
</dbReference>
<sequence>MDFRARAQIDILGHVFVIQEQAPTRSPNKFMERIHPLASLVDVTEPINLESFSAKAFTNSYTNTGRHSPSVGLVPTPPTPHVLVAGREVCYERVGCFKDGLPWTGTLSRQFAGLPWSPEEINTRFLLYTRHNPSASQEISAVNYQTIGDSHFSTDKTTHINIPGWKSDGKWQQDMCNVLLKVEDANCINVDWINGSLEYLHAVNNLRVAGAEVAYFIDVLVKQFGYSPSKVHLIGHSLGAHLAGEAGSRTPGLGRITGLDPAGPYFHNTPNEVRLDPSDASLVDVIHTNAVRFFFEFGAGTINACGHLDFYPNGGKYMPGCDDLITPLFTFNLNAYKTEMASFFDCNHARSHRFYMESILNPDAFIAYPCRSYESFKAGNCFHCPKGGCPTMGHFADRFHLKNRRPNRSYYFLNTGPLSPFARWRHKLSVRLSGNNATQGSVFLRVGGTAGKAEEFGVASGTLQPGATYTKLIDADVNVGNVTSIEFIWKEHSFGRSPNKLGAERVVDKSGKYGYESTFCGQDIQGPTVAQILNPC</sequence>
<dbReference type="InterPro" id="IPR016272">
    <property type="entry name" value="Lipase_LIPH"/>
</dbReference>
<evidence type="ECO:0000256" key="9">
    <source>
        <dbReference type="PIRSR" id="PIRSR000865-1"/>
    </source>
</evidence>
<feature type="active site" description="Charge relay system" evidence="9">
    <location>
        <position position="260"/>
    </location>
</feature>
<evidence type="ECO:0000256" key="3">
    <source>
        <dbReference type="ARBA" id="ARBA00022525"/>
    </source>
</evidence>
<evidence type="ECO:0000256" key="1">
    <source>
        <dbReference type="ARBA" id="ARBA00004613"/>
    </source>
</evidence>
<dbReference type="InterPro" id="IPR033906">
    <property type="entry name" value="Lipase_N"/>
</dbReference>
<dbReference type="GO" id="GO:0004465">
    <property type="term" value="F:lipoprotein lipase activity"/>
    <property type="evidence" value="ECO:0007669"/>
    <property type="project" value="TreeGrafter"/>
</dbReference>
<evidence type="ECO:0000256" key="6">
    <source>
        <dbReference type="ARBA" id="ARBA00022963"/>
    </source>
</evidence>
<evidence type="ECO:0000256" key="10">
    <source>
        <dbReference type="PIRSR" id="PIRSR000865-2"/>
    </source>
</evidence>
<dbReference type="InterPro" id="IPR013818">
    <property type="entry name" value="Lipase"/>
</dbReference>
<evidence type="ECO:0000256" key="12">
    <source>
        <dbReference type="RuleBase" id="RU362046"/>
    </source>
</evidence>
<dbReference type="PANTHER" id="PTHR11610:SF100">
    <property type="entry name" value="PANCREATIC LIPASE-RELATED PROTEIN 3"/>
    <property type="match status" value="1"/>
</dbReference>
<dbReference type="GeneID" id="114498065"/>
<dbReference type="InterPro" id="IPR029058">
    <property type="entry name" value="AB_hydrolase_fold"/>
</dbReference>
<feature type="binding site" evidence="10">
    <location>
        <position position="276"/>
    </location>
    <ligand>
        <name>Ca(2+)</name>
        <dbReference type="ChEBI" id="CHEBI:29108"/>
    </ligand>
</feature>
<comment type="similarity">
    <text evidence="2 11">Belongs to the AB hydrolase superfamily. Lipase family.</text>
</comment>
<evidence type="ECO:0000256" key="5">
    <source>
        <dbReference type="ARBA" id="ARBA00022837"/>
    </source>
</evidence>
<keyword evidence="5 10" id="KW-0106">Calcium</keyword>
<name>A0A7E6DW07_9CHIR</name>
<dbReference type="GO" id="GO:0046872">
    <property type="term" value="F:metal ion binding"/>
    <property type="evidence" value="ECO:0007669"/>
    <property type="project" value="UniProtKB-KW"/>
</dbReference>
<evidence type="ECO:0000313" key="16">
    <source>
        <dbReference type="RefSeq" id="XP_035883423.1"/>
    </source>
</evidence>
<dbReference type="FunCoup" id="A0A7E6DW07">
    <property type="interactions" value="7"/>
</dbReference>
<keyword evidence="8 12" id="KW-1015">Disulfide bond</keyword>
<dbReference type="EC" id="3.1.1.3" evidence="12"/>
<dbReference type="SUPFAM" id="SSF53474">
    <property type="entry name" value="alpha/beta-Hydrolases"/>
    <property type="match status" value="1"/>
</dbReference>
<dbReference type="PANTHER" id="PTHR11610">
    <property type="entry name" value="LIPASE"/>
    <property type="match status" value="1"/>
</dbReference>
<dbReference type="Pfam" id="PF00151">
    <property type="entry name" value="Lipase"/>
    <property type="match status" value="1"/>
</dbReference>
<feature type="domain" description="Lipase" evidence="13">
    <location>
        <begin position="88"/>
        <end position="421"/>
    </location>
</feature>
<organism evidence="15 16">
    <name type="scientific">Phyllostomus discolor</name>
    <name type="common">pale spear-nosed bat</name>
    <dbReference type="NCBI Taxonomy" id="89673"/>
    <lineage>
        <taxon>Eukaryota</taxon>
        <taxon>Metazoa</taxon>
        <taxon>Chordata</taxon>
        <taxon>Craniata</taxon>
        <taxon>Vertebrata</taxon>
        <taxon>Euteleostomi</taxon>
        <taxon>Mammalia</taxon>
        <taxon>Eutheria</taxon>
        <taxon>Laurasiatheria</taxon>
        <taxon>Chiroptera</taxon>
        <taxon>Yangochiroptera</taxon>
        <taxon>Phyllostomidae</taxon>
        <taxon>Phyllostominae</taxon>
        <taxon>Phyllostomus</taxon>
    </lineage>
</organism>
<dbReference type="Gene3D" id="2.60.60.20">
    <property type="entry name" value="PLAT/LH2 domain"/>
    <property type="match status" value="1"/>
</dbReference>
<reference evidence="16" key="1">
    <citation type="submission" date="2025-08" db="UniProtKB">
        <authorList>
            <consortium name="RefSeq"/>
        </authorList>
    </citation>
    <scope>IDENTIFICATION</scope>
    <source>
        <tissue evidence="16">Muscle</tissue>
    </source>
</reference>
<evidence type="ECO:0000256" key="11">
    <source>
        <dbReference type="RuleBase" id="RU004262"/>
    </source>
</evidence>
<gene>
    <name evidence="16" type="primary">PNLIPRP3</name>
</gene>
<feature type="domain" description="PLAT" evidence="14">
    <location>
        <begin position="429"/>
        <end position="524"/>
    </location>
</feature>
<dbReference type="SUPFAM" id="SSF49723">
    <property type="entry name" value="Lipase/lipooxygenase domain (PLAT/LH2 domain)"/>
    <property type="match status" value="1"/>
</dbReference>
<accession>A0A7E6DW07</accession>
<keyword evidence="4 10" id="KW-0479">Metal-binding</keyword>
<comment type="subcellular location">
    <subcellularLocation>
        <location evidence="1 12">Secreted</location>
    </subcellularLocation>
</comment>
<dbReference type="Pfam" id="PF01477">
    <property type="entry name" value="PLAT"/>
    <property type="match status" value="1"/>
</dbReference>
<evidence type="ECO:0000313" key="15">
    <source>
        <dbReference type="Proteomes" id="UP000504628"/>
    </source>
</evidence>
<keyword evidence="7 12" id="KW-0443">Lipid metabolism</keyword>
<dbReference type="InterPro" id="IPR036392">
    <property type="entry name" value="PLAT/LH2_dom_sf"/>
</dbReference>
<dbReference type="Proteomes" id="UP000504628">
    <property type="component" value="Chromosome 5"/>
</dbReference>
<dbReference type="FunFam" id="2.60.60.20:FF:000003">
    <property type="entry name" value="Triacylglycerol lipase"/>
    <property type="match status" value="1"/>
</dbReference>
<dbReference type="RefSeq" id="XP_035883423.1">
    <property type="nucleotide sequence ID" value="XM_036027530.1"/>
</dbReference>
<feature type="active site" description="Nucleophile" evidence="9">
    <location>
        <position position="237"/>
    </location>
</feature>
<dbReference type="CTD" id="119548"/>
<dbReference type="InterPro" id="IPR001024">
    <property type="entry name" value="PLAT/LH2_dom"/>
</dbReference>
<evidence type="ECO:0000259" key="14">
    <source>
        <dbReference type="Pfam" id="PF01477"/>
    </source>
</evidence>
<keyword evidence="15" id="KW-1185">Reference proteome</keyword>
<feature type="binding site" evidence="10">
    <location>
        <position position="274"/>
    </location>
    <ligand>
        <name>Ca(2+)</name>
        <dbReference type="ChEBI" id="CHEBI:29108"/>
    </ligand>
</feature>
<keyword evidence="6 12" id="KW-0442">Lipid degradation</keyword>
<dbReference type="CDD" id="cd00707">
    <property type="entry name" value="Pancreat_lipase_like"/>
    <property type="match status" value="1"/>
</dbReference>
<dbReference type="InterPro" id="IPR002331">
    <property type="entry name" value="Lipase_panc"/>
</dbReference>
<dbReference type="OrthoDB" id="199913at2759"/>
<proteinExistence type="inferred from homology"/>
<dbReference type="InParanoid" id="A0A7E6DW07"/>
<dbReference type="PRINTS" id="PR00821">
    <property type="entry name" value="TAGLIPASE"/>
</dbReference>
<dbReference type="GO" id="GO:0016042">
    <property type="term" value="P:lipid catabolic process"/>
    <property type="evidence" value="ECO:0007669"/>
    <property type="project" value="UniProtKB-KW"/>
</dbReference>
<evidence type="ECO:0000256" key="7">
    <source>
        <dbReference type="ARBA" id="ARBA00023098"/>
    </source>
</evidence>
<evidence type="ECO:0000256" key="2">
    <source>
        <dbReference type="ARBA" id="ARBA00010701"/>
    </source>
</evidence>
<dbReference type="FunFam" id="3.40.50.1820:FF:000033">
    <property type="entry name" value="Pancreatic triacylglycerol lipase"/>
    <property type="match status" value="1"/>
</dbReference>
<evidence type="ECO:0000256" key="4">
    <source>
        <dbReference type="ARBA" id="ARBA00022723"/>
    </source>
</evidence>
<evidence type="ECO:0000259" key="13">
    <source>
        <dbReference type="Pfam" id="PF00151"/>
    </source>
</evidence>
<keyword evidence="3 12" id="KW-0964">Secreted</keyword>
<feature type="active site" description="Charge relay system" evidence="9">
    <location>
        <position position="348"/>
    </location>
</feature>
<dbReference type="KEGG" id="pdic:114498065"/>
<dbReference type="InterPro" id="IPR000734">
    <property type="entry name" value="TAG_lipase"/>
</dbReference>
<feature type="binding site" evidence="10">
    <location>
        <position position="279"/>
    </location>
    <ligand>
        <name>Ca(2+)</name>
        <dbReference type="ChEBI" id="CHEBI:29108"/>
    </ligand>
</feature>